<proteinExistence type="predicted"/>
<dbReference type="OrthoDB" id="1577640at2759"/>
<reference evidence="3" key="1">
    <citation type="journal article" date="2021" name="Nat. Commun.">
        <title>Genetic determinants of endophytism in the Arabidopsis root mycobiome.</title>
        <authorList>
            <person name="Mesny F."/>
            <person name="Miyauchi S."/>
            <person name="Thiergart T."/>
            <person name="Pickel B."/>
            <person name="Atanasova L."/>
            <person name="Karlsson M."/>
            <person name="Huettel B."/>
            <person name="Barry K.W."/>
            <person name="Haridas S."/>
            <person name="Chen C."/>
            <person name="Bauer D."/>
            <person name="Andreopoulos W."/>
            <person name="Pangilinan J."/>
            <person name="LaButti K."/>
            <person name="Riley R."/>
            <person name="Lipzen A."/>
            <person name="Clum A."/>
            <person name="Drula E."/>
            <person name="Henrissat B."/>
            <person name="Kohler A."/>
            <person name="Grigoriev I.V."/>
            <person name="Martin F.M."/>
            <person name="Hacquard S."/>
        </authorList>
    </citation>
    <scope>NUCLEOTIDE SEQUENCE</scope>
    <source>
        <strain evidence="3">MPI-CAGE-CH-0230</strain>
    </source>
</reference>
<dbReference type="InterPro" id="IPR056884">
    <property type="entry name" value="NPHP3-like_N"/>
</dbReference>
<dbReference type="InterPro" id="IPR027417">
    <property type="entry name" value="P-loop_NTPase"/>
</dbReference>
<dbReference type="Gene3D" id="3.40.50.300">
    <property type="entry name" value="P-loop containing nucleotide triphosphate hydrolases"/>
    <property type="match status" value="1"/>
</dbReference>
<dbReference type="Pfam" id="PF22939">
    <property type="entry name" value="WHD_GPIID"/>
    <property type="match status" value="1"/>
</dbReference>
<evidence type="ECO:0000313" key="4">
    <source>
        <dbReference type="Proteomes" id="UP000756346"/>
    </source>
</evidence>
<dbReference type="GeneID" id="70178492"/>
<organism evidence="3 4">
    <name type="scientific">Microdochium trichocladiopsis</name>
    <dbReference type="NCBI Taxonomy" id="1682393"/>
    <lineage>
        <taxon>Eukaryota</taxon>
        <taxon>Fungi</taxon>
        <taxon>Dikarya</taxon>
        <taxon>Ascomycota</taxon>
        <taxon>Pezizomycotina</taxon>
        <taxon>Sordariomycetes</taxon>
        <taxon>Xylariomycetidae</taxon>
        <taxon>Xylariales</taxon>
        <taxon>Microdochiaceae</taxon>
        <taxon>Microdochium</taxon>
    </lineage>
</organism>
<dbReference type="EMBL" id="JAGTJQ010000008">
    <property type="protein sequence ID" value="KAH7026446.1"/>
    <property type="molecule type" value="Genomic_DNA"/>
</dbReference>
<evidence type="ECO:0000313" key="3">
    <source>
        <dbReference type="EMBL" id="KAH7026446.1"/>
    </source>
</evidence>
<dbReference type="RefSeq" id="XP_046009663.1">
    <property type="nucleotide sequence ID" value="XM_046148946.1"/>
</dbReference>
<keyword evidence="4" id="KW-1185">Reference proteome</keyword>
<feature type="domain" description="NACHT" evidence="2">
    <location>
        <begin position="399"/>
        <end position="540"/>
    </location>
</feature>
<dbReference type="GO" id="GO:0009116">
    <property type="term" value="P:nucleoside metabolic process"/>
    <property type="evidence" value="ECO:0007669"/>
    <property type="project" value="InterPro"/>
</dbReference>
<dbReference type="PANTHER" id="PTHR46082">
    <property type="entry name" value="ATP/GTP-BINDING PROTEIN-RELATED"/>
    <property type="match status" value="1"/>
</dbReference>
<feature type="non-terminal residue" evidence="3">
    <location>
        <position position="1"/>
    </location>
</feature>
<protein>
    <recommendedName>
        <fullName evidence="2">NACHT domain-containing protein</fullName>
    </recommendedName>
</protein>
<gene>
    <name evidence="3" type="ORF">B0I36DRAFT_213777</name>
</gene>
<name>A0A9P8Y1Q1_9PEZI</name>
<accession>A0A9P8Y1Q1</accession>
<dbReference type="InterPro" id="IPR035994">
    <property type="entry name" value="Nucleoside_phosphorylase_sf"/>
</dbReference>
<sequence length="814" mass="90618">MLEPSSYTVGWICALPTEFNAAKAFLDVTHLGVPYTSQHDNNSYALGRIGPHNVVIAVLPDGEYGTTTAATVAQDLLRSFPNVRIGLMVGIGGGAPSSRHDVRLGDIVVSSAGGGKGGVFQYDYGKVIQGLDFQHNDFLNRPPVLLRTAVSALRSQHEMEGSQLDNKVKAALQRWPRLKKKYSHPPADSDRLYLPDVLHRDSDTASDDCAKTCGSDPARLKTRAAREEDEDDPQVHYGLIASGNSLMKDATIRDKMAEEKGVLCFEMEAAGLMNHFPCLVIRGICDYSDTHKNKQWQGYAAMVAAAVAVDLLRLVSATKVEHETRLKDTMESSYLDVTETRAAVKAASTDQHLGKLRRWLSPPDPSTNAAAARERRHAGSGSWLLQSDAFRQWQSGRLRYLWLHGQAGSGKTILSTTIYDHLELADEFTLLFFYFDFRDAGKQSLESLLRSLAYQMHQMGHEPSLIVNQAFESHGSGRREPDLTALSQIVLAAIKATPKAVLVLDALDECTTRRELLHWLRSIVQSLGEGDFKLVVTARPEPEFEREAPRVFGPDNWVALDKTAVDADIRSYVMAELQEPCFSEKGIPQSILDSIANRVGDGADGMFRWAFCQMGVLARCHHAEALEAALASLPRSLTETYDRMLATIPAELKDDAARLLSFILSTDRPLPVKAAIDVIATRIDGEQNKRGFNQKRRLFREDDLLEYCPGLISFGKTWDCDRVVHLAHFSVKEYLLKQDRFQQILISQDVALVCLNYMLPPTKGAIAWLPHTYWTDGLWGYHARMAQSSVAVVEGVCLFLQNEGMIRQWLHCHE</sequence>
<evidence type="ECO:0000256" key="1">
    <source>
        <dbReference type="ARBA" id="ARBA00022737"/>
    </source>
</evidence>
<dbReference type="AlphaFoldDB" id="A0A9P8Y1Q1"/>
<evidence type="ECO:0000259" key="2">
    <source>
        <dbReference type="PROSITE" id="PS50837"/>
    </source>
</evidence>
<dbReference type="Gene3D" id="3.40.50.1580">
    <property type="entry name" value="Nucleoside phosphorylase domain"/>
    <property type="match status" value="1"/>
</dbReference>
<keyword evidence="1" id="KW-0677">Repeat</keyword>
<dbReference type="PROSITE" id="PS50837">
    <property type="entry name" value="NACHT"/>
    <property type="match status" value="1"/>
</dbReference>
<dbReference type="Pfam" id="PF24883">
    <property type="entry name" value="NPHP3_N"/>
    <property type="match status" value="1"/>
</dbReference>
<dbReference type="SUPFAM" id="SSF52540">
    <property type="entry name" value="P-loop containing nucleoside triphosphate hydrolases"/>
    <property type="match status" value="1"/>
</dbReference>
<dbReference type="Proteomes" id="UP000756346">
    <property type="component" value="Unassembled WGS sequence"/>
</dbReference>
<dbReference type="SUPFAM" id="SSF53167">
    <property type="entry name" value="Purine and uridine phosphorylases"/>
    <property type="match status" value="1"/>
</dbReference>
<dbReference type="GO" id="GO:0003824">
    <property type="term" value="F:catalytic activity"/>
    <property type="evidence" value="ECO:0007669"/>
    <property type="project" value="InterPro"/>
</dbReference>
<dbReference type="InterPro" id="IPR054471">
    <property type="entry name" value="GPIID_WHD"/>
</dbReference>
<dbReference type="PANTHER" id="PTHR46082:SF11">
    <property type="entry name" value="AAA+ ATPASE DOMAIN-CONTAINING PROTEIN-RELATED"/>
    <property type="match status" value="1"/>
</dbReference>
<dbReference type="InterPro" id="IPR053137">
    <property type="entry name" value="NLR-like"/>
</dbReference>
<dbReference type="InterPro" id="IPR007111">
    <property type="entry name" value="NACHT_NTPase"/>
</dbReference>
<comment type="caution">
    <text evidence="3">The sequence shown here is derived from an EMBL/GenBank/DDBJ whole genome shotgun (WGS) entry which is preliminary data.</text>
</comment>